<reference evidence="2 3" key="1">
    <citation type="submission" date="2019-06" db="EMBL/GenBank/DDBJ databases">
        <title>Sequencing the genomes of 1000 actinobacteria strains.</title>
        <authorList>
            <person name="Klenk H.-P."/>
        </authorList>
    </citation>
    <scope>NUCLEOTIDE SEQUENCE [LARGE SCALE GENOMIC DNA]</scope>
    <source>
        <strain evidence="2 3">DSM 46837</strain>
    </source>
</reference>
<dbReference type="Proteomes" id="UP000319865">
    <property type="component" value="Unassembled WGS sequence"/>
</dbReference>
<comment type="caution">
    <text evidence="2">The sequence shown here is derived from an EMBL/GenBank/DDBJ whole genome shotgun (WGS) entry which is preliminary data.</text>
</comment>
<keyword evidence="3" id="KW-1185">Reference proteome</keyword>
<dbReference type="Pfam" id="PF07704">
    <property type="entry name" value="PSK_trans_fac"/>
    <property type="match status" value="1"/>
</dbReference>
<organism evidence="2 3">
    <name type="scientific">Blastococcus colisei</name>
    <dbReference type="NCBI Taxonomy" id="1564162"/>
    <lineage>
        <taxon>Bacteria</taxon>
        <taxon>Bacillati</taxon>
        <taxon>Actinomycetota</taxon>
        <taxon>Actinomycetes</taxon>
        <taxon>Geodermatophilales</taxon>
        <taxon>Geodermatophilaceae</taxon>
        <taxon>Blastococcus</taxon>
    </lineage>
</organism>
<evidence type="ECO:0000256" key="1">
    <source>
        <dbReference type="ARBA" id="ARBA00022649"/>
    </source>
</evidence>
<dbReference type="InterPro" id="IPR011660">
    <property type="entry name" value="VapB-like"/>
</dbReference>
<proteinExistence type="predicted"/>
<accession>A0A543P1K4</accession>
<keyword evidence="1" id="KW-1277">Toxin-antitoxin system</keyword>
<protein>
    <submittedName>
        <fullName evidence="2">Antitoxin VapB</fullName>
    </submittedName>
</protein>
<gene>
    <name evidence="2" type="ORF">FHU33_4650</name>
</gene>
<sequence>MALSIKTDEADQLARALAAETQESLTEAVTIALRERLARVREERHGGIGPRLDRLTAEYARLPLADERSADEIIGYDVDGLPT</sequence>
<evidence type="ECO:0000313" key="2">
    <source>
        <dbReference type="EMBL" id="TQN37972.1"/>
    </source>
</evidence>
<dbReference type="AlphaFoldDB" id="A0A543P1K4"/>
<name>A0A543P1K4_9ACTN</name>
<evidence type="ECO:0000313" key="3">
    <source>
        <dbReference type="Proteomes" id="UP000319865"/>
    </source>
</evidence>
<dbReference type="OrthoDB" id="495439at2"/>
<dbReference type="RefSeq" id="WP_142027864.1">
    <property type="nucleotide sequence ID" value="NZ_VFQE01000002.1"/>
</dbReference>
<dbReference type="EMBL" id="VFQE01000002">
    <property type="protein sequence ID" value="TQN37972.1"/>
    <property type="molecule type" value="Genomic_DNA"/>
</dbReference>